<organism evidence="2 3">
    <name type="scientific">Roseicyclus marinus</name>
    <dbReference type="NCBI Taxonomy" id="2161673"/>
    <lineage>
        <taxon>Bacteria</taxon>
        <taxon>Pseudomonadati</taxon>
        <taxon>Pseudomonadota</taxon>
        <taxon>Alphaproteobacteria</taxon>
        <taxon>Rhodobacterales</taxon>
        <taxon>Roseobacteraceae</taxon>
        <taxon>Roseicyclus</taxon>
    </lineage>
</organism>
<dbReference type="EMBL" id="AP027266">
    <property type="protein sequence ID" value="BDW84324.1"/>
    <property type="molecule type" value="Genomic_DNA"/>
</dbReference>
<sequence>MEIFVGDLRVTEDIWVPIAATLLGGMLALLGSFGAMWWSNRFALRTREAELERLQAERAFGTLFKLLHAHNAAANLDQQISEMFLDAAQNGAEGMDPWAKVMELVGAPDEIQSIDPSETAFLIHMKKSDLLNDIHLIQMRIANIMGSVEKYSSLRAEMQTFLSANMVEGNIEGGTQMQAAFHGGAAVQAELMTARLNNLLGQIIEKLDEDIPISWDILCKFKDAAILRYGKLFPEFELRNDATGKKD</sequence>
<evidence type="ECO:0000313" key="2">
    <source>
        <dbReference type="EMBL" id="BDW84324.1"/>
    </source>
</evidence>
<name>A0AA48HEV4_9RHOB</name>
<keyword evidence="1" id="KW-1133">Transmembrane helix</keyword>
<evidence type="ECO:0000313" key="3">
    <source>
        <dbReference type="Proteomes" id="UP001337723"/>
    </source>
</evidence>
<accession>A0AA48HEV4</accession>
<dbReference type="RefSeq" id="WP_338274099.1">
    <property type="nucleotide sequence ID" value="NZ_AP027266.1"/>
</dbReference>
<keyword evidence="1" id="KW-0472">Membrane</keyword>
<feature type="transmembrane region" description="Helical" evidence="1">
    <location>
        <begin position="14"/>
        <end position="38"/>
    </location>
</feature>
<protein>
    <submittedName>
        <fullName evidence="2">Uncharacterized protein</fullName>
    </submittedName>
</protein>
<reference evidence="2 3" key="1">
    <citation type="submission" date="2023-01" db="EMBL/GenBank/DDBJ databases">
        <title>Complete genome sequence of Roseicyclus marinus strain Dej080120_10.</title>
        <authorList>
            <person name="Ueki S."/>
            <person name="Maruyama F."/>
        </authorList>
    </citation>
    <scope>NUCLEOTIDE SEQUENCE [LARGE SCALE GENOMIC DNA]</scope>
    <source>
        <strain evidence="2 3">Dej080120_10</strain>
    </source>
</reference>
<evidence type="ECO:0000256" key="1">
    <source>
        <dbReference type="SAM" id="Phobius"/>
    </source>
</evidence>
<gene>
    <name evidence="2" type="ORF">MACH21_05010</name>
</gene>
<proteinExistence type="predicted"/>
<dbReference type="Proteomes" id="UP001337723">
    <property type="component" value="Chromosome"/>
</dbReference>
<dbReference type="KEGG" id="rmai:MACH21_05010"/>
<keyword evidence="1" id="KW-0812">Transmembrane</keyword>
<keyword evidence="3" id="KW-1185">Reference proteome</keyword>
<dbReference type="AlphaFoldDB" id="A0AA48HEV4"/>